<dbReference type="Proteomes" id="UP000324800">
    <property type="component" value="Unassembled WGS sequence"/>
</dbReference>
<evidence type="ECO:0000313" key="1">
    <source>
        <dbReference type="EMBL" id="KAA6364735.1"/>
    </source>
</evidence>
<gene>
    <name evidence="1" type="ORF">EZS28_039738</name>
</gene>
<evidence type="ECO:0000313" key="2">
    <source>
        <dbReference type="Proteomes" id="UP000324800"/>
    </source>
</evidence>
<evidence type="ECO:0008006" key="3">
    <source>
        <dbReference type="Google" id="ProtNLM"/>
    </source>
</evidence>
<proteinExistence type="predicted"/>
<sequence>MPECNFIKLNYGTGYVNISSSTFTGISSVASNGGSILFGEVNGSCSGIRLSNLTFTKCISLDTTGKTYGGAIQLYTSGVGVDINNVQFKQCSGLNGGGIQSGGGLHLNINDYSSCELDNVEFDCCNAQLFGGGLFGNISSGGTLTIMNTTTFTSCSCVGSGKYQEGGGINIIIKDGNSKFQINGLTSFNNCTSKDLGGAVNINGSLGAMINIKSVSFTNCSSEGGGGLNTILQTGAILNITEAVNFTLCKSTSQNGGGLRAILTEPSSSLYISGSSIFSQCKTTGQGGGIYISSNQSKIININLVIFENCEAVQGGGAISTLLTDGGSLTIEGLTNFTTCKTTGDTEADIDRGGGAIYASLYDASSKFRIIGNVKFDQCESINKGGAIYIKADMSQLIEINNAVFTVCTCTKEGGGIYAYITNGGSFRITNGTTFTQCKSISGSGGGLYTIVKTTTSEIQISDGVTFDGCLSGQQGGGLYISADQSKINEINKMIVKECQAKKEGSGLYIEVIQSAFLQICNGTSFTDCASQSITSSGGGMYAKVKDINSRLVLSDQMMFENCNSSVSGGGISFLIQGRGSVELIGSLIQNCISQKGA</sequence>
<organism evidence="1 2">
    <name type="scientific">Streblomastix strix</name>
    <dbReference type="NCBI Taxonomy" id="222440"/>
    <lineage>
        <taxon>Eukaryota</taxon>
        <taxon>Metamonada</taxon>
        <taxon>Preaxostyla</taxon>
        <taxon>Oxymonadida</taxon>
        <taxon>Streblomastigidae</taxon>
        <taxon>Streblomastix</taxon>
    </lineage>
</organism>
<feature type="non-terminal residue" evidence="1">
    <location>
        <position position="598"/>
    </location>
</feature>
<reference evidence="1 2" key="1">
    <citation type="submission" date="2019-03" db="EMBL/GenBank/DDBJ databases">
        <title>Single cell metagenomics reveals metabolic interactions within the superorganism composed of flagellate Streblomastix strix and complex community of Bacteroidetes bacteria on its surface.</title>
        <authorList>
            <person name="Treitli S.C."/>
            <person name="Kolisko M."/>
            <person name="Husnik F."/>
            <person name="Keeling P."/>
            <person name="Hampl V."/>
        </authorList>
    </citation>
    <scope>NUCLEOTIDE SEQUENCE [LARGE SCALE GENOMIC DNA]</scope>
    <source>
        <strain evidence="1">ST1C</strain>
    </source>
</reference>
<dbReference type="EMBL" id="SNRW01021281">
    <property type="protein sequence ID" value="KAA6364735.1"/>
    <property type="molecule type" value="Genomic_DNA"/>
</dbReference>
<dbReference type="AlphaFoldDB" id="A0A5J4U4Z8"/>
<accession>A0A5J4U4Z8</accession>
<protein>
    <recommendedName>
        <fullName evidence="3">Polymorphic outer membrane protein</fullName>
    </recommendedName>
</protein>
<name>A0A5J4U4Z8_9EUKA</name>
<comment type="caution">
    <text evidence="1">The sequence shown here is derived from an EMBL/GenBank/DDBJ whole genome shotgun (WGS) entry which is preliminary data.</text>
</comment>